<gene>
    <name evidence="1" type="ORF">MTR67_031669</name>
</gene>
<organism evidence="1 2">
    <name type="scientific">Solanum verrucosum</name>
    <dbReference type="NCBI Taxonomy" id="315347"/>
    <lineage>
        <taxon>Eukaryota</taxon>
        <taxon>Viridiplantae</taxon>
        <taxon>Streptophyta</taxon>
        <taxon>Embryophyta</taxon>
        <taxon>Tracheophyta</taxon>
        <taxon>Spermatophyta</taxon>
        <taxon>Magnoliopsida</taxon>
        <taxon>eudicotyledons</taxon>
        <taxon>Gunneridae</taxon>
        <taxon>Pentapetalae</taxon>
        <taxon>asterids</taxon>
        <taxon>lamiids</taxon>
        <taxon>Solanales</taxon>
        <taxon>Solanaceae</taxon>
        <taxon>Solanoideae</taxon>
        <taxon>Solaneae</taxon>
        <taxon>Solanum</taxon>
    </lineage>
</organism>
<keyword evidence="2" id="KW-1185">Reference proteome</keyword>
<dbReference type="AlphaFoldDB" id="A0AAF0ZHY9"/>
<evidence type="ECO:0000313" key="2">
    <source>
        <dbReference type="Proteomes" id="UP001234989"/>
    </source>
</evidence>
<protein>
    <submittedName>
        <fullName evidence="1">Uncharacterized protein</fullName>
    </submittedName>
</protein>
<reference evidence="1" key="1">
    <citation type="submission" date="2023-08" db="EMBL/GenBank/DDBJ databases">
        <title>A de novo genome assembly of Solanum verrucosum Schlechtendal, a Mexican diploid species geographically isolated from the other diploid A-genome species in potato relatives.</title>
        <authorList>
            <person name="Hosaka K."/>
        </authorList>
    </citation>
    <scope>NUCLEOTIDE SEQUENCE</scope>
    <source>
        <tissue evidence="1">Young leaves</tissue>
    </source>
</reference>
<dbReference type="Proteomes" id="UP001234989">
    <property type="component" value="Chromosome 7"/>
</dbReference>
<dbReference type="EMBL" id="CP133618">
    <property type="protein sequence ID" value="WMV38284.1"/>
    <property type="molecule type" value="Genomic_DNA"/>
</dbReference>
<name>A0AAF0ZHY9_SOLVR</name>
<sequence length="16" mass="1776">MNINDYLGSACEFMAP</sequence>
<proteinExistence type="predicted"/>
<evidence type="ECO:0000313" key="1">
    <source>
        <dbReference type="EMBL" id="WMV38284.1"/>
    </source>
</evidence>
<accession>A0AAF0ZHY9</accession>